<organism evidence="10 11">
    <name type="scientific">Sphingomonas olei</name>
    <dbReference type="NCBI Taxonomy" id="1886787"/>
    <lineage>
        <taxon>Bacteria</taxon>
        <taxon>Pseudomonadati</taxon>
        <taxon>Pseudomonadota</taxon>
        <taxon>Alphaproteobacteria</taxon>
        <taxon>Sphingomonadales</taxon>
        <taxon>Sphingomonadaceae</taxon>
        <taxon>Sphingomonas</taxon>
    </lineage>
</organism>
<evidence type="ECO:0000313" key="11">
    <source>
        <dbReference type="Proteomes" id="UP000308038"/>
    </source>
</evidence>
<feature type="transmembrane region" description="Helical" evidence="8">
    <location>
        <begin position="12"/>
        <end position="31"/>
    </location>
</feature>
<evidence type="ECO:0000256" key="4">
    <source>
        <dbReference type="ARBA" id="ARBA00022989"/>
    </source>
</evidence>
<evidence type="ECO:0000256" key="5">
    <source>
        <dbReference type="ARBA" id="ARBA00023136"/>
    </source>
</evidence>
<dbReference type="InterPro" id="IPR000297">
    <property type="entry name" value="PPIase_PpiC"/>
</dbReference>
<evidence type="ECO:0000256" key="7">
    <source>
        <dbReference type="ARBA" id="ARBA00038408"/>
    </source>
</evidence>
<sequence length="647" mass="67707">MLGFFRRIINSRVGVIVTMGVLGLIAIAFALGDITGLQTGGASGATVAKVGGQSVNETELTRRVQDELRGAQQRNPGLEMSQLVAEGGVEAILDRMLNGLALQAFGRDQGMVVSKALVGSELRNIPGLQGPTGKFDQAVYEQVLARNRLTDAQVQEDIARETMVQFLLRPQMGATQVPESLALPYASLLLERRAGQVALIPAAAMPGGAAPTDPELQDWYKRNIARYSLPERRIVRYAMVTPEFVKARGTPTDAEIAAAYNGDKARWAARETRTVSLVTVLDQNAANALATKIRGGTPVADAARAAGLEARRLEAQDKQALTGATSGAVADAAFAAPANGVIGPVRGSIGFVVGKIEKVAQVSGKTLAEARPTLAEELTKKKTADALTAMRDSLENAIADNANFSELVAEQKLSAATTPALTATGANPEAPAAQPDAALMPILSAAFQSEEGDDPQVVQTGPDGSFALVALDRIVRAAPRPIAQVRDQVTKDLQEDRARRAARTAASKALAAINKGVAFDKALAEAGAKGAKTDSVVAARSQINADPRGPNPVLALLFSMKGGTAKMLEAPDRSGWLIVKVDKISPGDAAKAPQVIAATRQDLGRAMGPEYAQQFTEAVKRAMKVSQNADALARVKASLSGEGGSNP</sequence>
<keyword evidence="5 8" id="KW-0472">Membrane</keyword>
<evidence type="ECO:0000256" key="6">
    <source>
        <dbReference type="ARBA" id="ARBA00023186"/>
    </source>
</evidence>
<feature type="domain" description="PpiC" evidence="9">
    <location>
        <begin position="251"/>
        <end position="372"/>
    </location>
</feature>
<comment type="similarity">
    <text evidence="7">Belongs to the PpiD chaperone family.</text>
</comment>
<name>A0ABY2QGZ1_9SPHN</name>
<keyword evidence="3 8" id="KW-0812">Transmembrane</keyword>
<comment type="subcellular location">
    <subcellularLocation>
        <location evidence="1">Cell membrane</location>
        <topology evidence="1">Single-pass type II membrane protein</topology>
    </subcellularLocation>
</comment>
<dbReference type="Proteomes" id="UP000308038">
    <property type="component" value="Unassembled WGS sequence"/>
</dbReference>
<evidence type="ECO:0000256" key="1">
    <source>
        <dbReference type="ARBA" id="ARBA00004401"/>
    </source>
</evidence>
<dbReference type="Pfam" id="PF13145">
    <property type="entry name" value="Rotamase_2"/>
    <property type="match status" value="1"/>
</dbReference>
<comment type="caution">
    <text evidence="10">The sequence shown here is derived from an EMBL/GenBank/DDBJ whole genome shotgun (WGS) entry which is preliminary data.</text>
</comment>
<evidence type="ECO:0000259" key="9">
    <source>
        <dbReference type="Pfam" id="PF13145"/>
    </source>
</evidence>
<protein>
    <submittedName>
        <fullName evidence="10">Peptidylprolyl isomerase</fullName>
    </submittedName>
</protein>
<dbReference type="SUPFAM" id="SSF109998">
    <property type="entry name" value="Triger factor/SurA peptide-binding domain-like"/>
    <property type="match status" value="1"/>
</dbReference>
<keyword evidence="4 8" id="KW-1133">Transmembrane helix</keyword>
<evidence type="ECO:0000256" key="2">
    <source>
        <dbReference type="ARBA" id="ARBA00022475"/>
    </source>
</evidence>
<accession>A0ABY2QGZ1</accession>
<reference evidence="10 11" key="1">
    <citation type="submission" date="2019-04" db="EMBL/GenBank/DDBJ databases">
        <title>Microbes associate with the intestines of laboratory mice.</title>
        <authorList>
            <person name="Navarre W."/>
            <person name="Wong E."/>
            <person name="Huang K.C."/>
            <person name="Tropini C."/>
            <person name="Ng K."/>
            <person name="Yu B."/>
        </authorList>
    </citation>
    <scope>NUCLEOTIDE SEQUENCE [LARGE SCALE GENOMIC DNA]</scope>
    <source>
        <strain evidence="10 11">NM83_B4-11</strain>
    </source>
</reference>
<dbReference type="RefSeq" id="WP_136452194.1">
    <property type="nucleotide sequence ID" value="NZ_SSTI01000012.1"/>
</dbReference>
<proteinExistence type="inferred from homology"/>
<dbReference type="PANTHER" id="PTHR47529">
    <property type="entry name" value="PEPTIDYL-PROLYL CIS-TRANS ISOMERASE D"/>
    <property type="match status" value="1"/>
</dbReference>
<dbReference type="GO" id="GO:0016853">
    <property type="term" value="F:isomerase activity"/>
    <property type="evidence" value="ECO:0007669"/>
    <property type="project" value="UniProtKB-KW"/>
</dbReference>
<dbReference type="InterPro" id="IPR052029">
    <property type="entry name" value="PpiD_chaperone"/>
</dbReference>
<evidence type="ECO:0000256" key="3">
    <source>
        <dbReference type="ARBA" id="ARBA00022692"/>
    </source>
</evidence>
<evidence type="ECO:0000256" key="8">
    <source>
        <dbReference type="SAM" id="Phobius"/>
    </source>
</evidence>
<keyword evidence="2" id="KW-1003">Cell membrane</keyword>
<evidence type="ECO:0000313" key="10">
    <source>
        <dbReference type="EMBL" id="THG38131.1"/>
    </source>
</evidence>
<dbReference type="EMBL" id="SSTI01000012">
    <property type="protein sequence ID" value="THG38131.1"/>
    <property type="molecule type" value="Genomic_DNA"/>
</dbReference>
<keyword evidence="10" id="KW-0413">Isomerase</keyword>
<gene>
    <name evidence="10" type="ORF">E5988_14935</name>
</gene>
<dbReference type="PANTHER" id="PTHR47529:SF1">
    <property type="entry name" value="PERIPLASMIC CHAPERONE PPID"/>
    <property type="match status" value="1"/>
</dbReference>
<dbReference type="InterPro" id="IPR027304">
    <property type="entry name" value="Trigger_fact/SurA_dom_sf"/>
</dbReference>
<dbReference type="Pfam" id="PF13624">
    <property type="entry name" value="SurA_N_3"/>
    <property type="match status" value="1"/>
</dbReference>
<keyword evidence="6" id="KW-0143">Chaperone</keyword>
<keyword evidence="11" id="KW-1185">Reference proteome</keyword>